<dbReference type="AlphaFoldDB" id="A0A6J4SNM5"/>
<sequence length="221" mass="25188">EERRGRLSRLQLRPRPGGRATGSNRAGTRHALASRDRTAGRPRPDRRPRRLLLRRLPPLGRDGRALARHARSEGRGGQGRRRARRVQRLPDPDRSRAAPGRLDAQLRDTLCLPRRPAPRGQRGHAVHPPLRAGRGDRSARRPPRRQLPGGRGHARPAGGRRPRRLPLRRPLQRLRPRHRRHRQRTQQRARPDAPPRARLRPRTRWARGAALVRGSGGGARL</sequence>
<feature type="non-terminal residue" evidence="2">
    <location>
        <position position="221"/>
    </location>
</feature>
<dbReference type="GO" id="GO:0016740">
    <property type="term" value="F:transferase activity"/>
    <property type="evidence" value="ECO:0007669"/>
    <property type="project" value="UniProtKB-KW"/>
</dbReference>
<dbReference type="EMBL" id="CADCVW010000047">
    <property type="protein sequence ID" value="CAA9498527.1"/>
    <property type="molecule type" value="Genomic_DNA"/>
</dbReference>
<feature type="non-terminal residue" evidence="2">
    <location>
        <position position="1"/>
    </location>
</feature>
<feature type="compositionally biased region" description="Basic residues" evidence="1">
    <location>
        <begin position="152"/>
        <end position="187"/>
    </location>
</feature>
<feature type="compositionally biased region" description="Basic residues" evidence="1">
    <location>
        <begin position="78"/>
        <end position="87"/>
    </location>
</feature>
<feature type="compositionally biased region" description="Basic and acidic residues" evidence="1">
    <location>
        <begin position="33"/>
        <end position="45"/>
    </location>
</feature>
<gene>
    <name evidence="2" type="ORF">AVDCRST_MAG39-1268</name>
</gene>
<dbReference type="EC" id="6.3.5.3" evidence="2"/>
<reference evidence="2" key="1">
    <citation type="submission" date="2020-02" db="EMBL/GenBank/DDBJ databases">
        <authorList>
            <person name="Meier V. D."/>
        </authorList>
    </citation>
    <scope>NUCLEOTIDE SEQUENCE</scope>
    <source>
        <strain evidence="2">AVDCRST_MAG39</strain>
    </source>
</reference>
<dbReference type="GO" id="GO:0004642">
    <property type="term" value="F:phosphoribosylformylglycinamidine synthase activity"/>
    <property type="evidence" value="ECO:0007669"/>
    <property type="project" value="UniProtKB-EC"/>
</dbReference>
<keyword evidence="2" id="KW-0436">Ligase</keyword>
<name>A0A6J4SNM5_9SPHN</name>
<evidence type="ECO:0000313" key="2">
    <source>
        <dbReference type="EMBL" id="CAA9498527.1"/>
    </source>
</evidence>
<keyword evidence="2" id="KW-0315">Glutamine amidotransferase</keyword>
<feature type="compositionally biased region" description="Basic and acidic residues" evidence="1">
    <location>
        <begin position="61"/>
        <end position="74"/>
    </location>
</feature>
<feature type="region of interest" description="Disordered" evidence="1">
    <location>
        <begin position="1"/>
        <end position="221"/>
    </location>
</feature>
<proteinExistence type="predicted"/>
<keyword evidence="2" id="KW-0808">Transferase</keyword>
<evidence type="ECO:0000256" key="1">
    <source>
        <dbReference type="SAM" id="MobiDB-lite"/>
    </source>
</evidence>
<organism evidence="2">
    <name type="scientific">uncultured Sphingomonadaceae bacterium</name>
    <dbReference type="NCBI Taxonomy" id="169976"/>
    <lineage>
        <taxon>Bacteria</taxon>
        <taxon>Pseudomonadati</taxon>
        <taxon>Pseudomonadota</taxon>
        <taxon>Alphaproteobacteria</taxon>
        <taxon>Sphingomonadales</taxon>
        <taxon>Sphingomonadaceae</taxon>
        <taxon>environmental samples</taxon>
    </lineage>
</organism>
<protein>
    <submittedName>
        <fullName evidence="2">Phosphoribosylformylglycinamidine synthase, glutamine amidotransferase subunit</fullName>
        <ecNumber evidence="2">6.3.5.3</ecNumber>
    </submittedName>
</protein>
<accession>A0A6J4SNM5</accession>